<evidence type="ECO:0000313" key="1">
    <source>
        <dbReference type="EMBL" id="CKA74913.1"/>
    </source>
</evidence>
<dbReference type="AlphaFoldDB" id="A0A0T8U304"/>
<evidence type="ECO:0000313" key="2">
    <source>
        <dbReference type="Proteomes" id="UP000041827"/>
    </source>
</evidence>
<reference evidence="2" key="1">
    <citation type="submission" date="2015-03" db="EMBL/GenBank/DDBJ databases">
        <authorList>
            <consortium name="Pathogen Informatics"/>
        </authorList>
    </citation>
    <scope>NUCLEOTIDE SEQUENCE [LARGE SCALE GENOMIC DNA]</scope>
    <source>
        <strain evidence="2">SMRU2248</strain>
    </source>
</reference>
<organism evidence="1 2">
    <name type="scientific">Streptococcus pseudopneumoniae</name>
    <dbReference type="NCBI Taxonomy" id="257758"/>
    <lineage>
        <taxon>Bacteria</taxon>
        <taxon>Bacillati</taxon>
        <taxon>Bacillota</taxon>
        <taxon>Bacilli</taxon>
        <taxon>Lactobacillales</taxon>
        <taxon>Streptococcaceae</taxon>
        <taxon>Streptococcus</taxon>
    </lineage>
</organism>
<name>A0A0T8U304_9STRE</name>
<dbReference type="Proteomes" id="UP000041827">
    <property type="component" value="Unassembled WGS sequence"/>
</dbReference>
<sequence>MTKFAMTASKHAEPVKEFVATYKCSVHKG</sequence>
<protein>
    <submittedName>
        <fullName evidence="1">Uncharacterized protein</fullName>
    </submittedName>
</protein>
<proteinExistence type="predicted"/>
<gene>
    <name evidence="1" type="ORF">ERS021757_00447</name>
</gene>
<dbReference type="EMBL" id="CMJT01000003">
    <property type="protein sequence ID" value="CKA74913.1"/>
    <property type="molecule type" value="Genomic_DNA"/>
</dbReference>
<accession>A0A0T8U304</accession>